<keyword evidence="4" id="KW-1185">Reference proteome</keyword>
<dbReference type="InterPro" id="IPR011723">
    <property type="entry name" value="Znf/thioredoxin_put"/>
</dbReference>
<dbReference type="Pfam" id="PF00179">
    <property type="entry name" value="UQ_con"/>
    <property type="match status" value="1"/>
</dbReference>
<evidence type="ECO:0000313" key="3">
    <source>
        <dbReference type="EMBL" id="QDT74640.1"/>
    </source>
</evidence>
<dbReference type="OrthoDB" id="5428193at2"/>
<feature type="domain" description="UBC core" evidence="1">
    <location>
        <begin position="63"/>
        <end position="141"/>
    </location>
</feature>
<sequence>MSAVRLRRLKADYDRLSDYVRRHPRLKLIQVEGDPPERYQLEMQIKSIRMTGGELQPVQSHLVEIALPLAYPRTPPQCRMLSPVFHPNIAPHAICVGDHWGAGESLQSIVARIGEMLAYQSYNVKSPLNGEAARWVEENKDRLPLDRVSLLVEEDTAGAAPSEPPPTTLTPAAAARVAAVPKPTPATRPAAPATVEFFQKPTVPTGAALPPSRPAVLPVVAEQPVAAPMPMSMPKAAPSPKTTETETVLIACPQCGAEYRVSQGSAGRRVRCRKCLHIFSAG</sequence>
<dbReference type="EMBL" id="CP036339">
    <property type="protein sequence ID" value="QDT74640.1"/>
    <property type="molecule type" value="Genomic_DNA"/>
</dbReference>
<dbReference type="NCBIfam" id="TIGR02098">
    <property type="entry name" value="MJ0042_CXXC"/>
    <property type="match status" value="1"/>
</dbReference>
<dbReference type="RefSeq" id="WP_145434362.1">
    <property type="nucleotide sequence ID" value="NZ_CP036339.1"/>
</dbReference>
<dbReference type="AlphaFoldDB" id="A0A517U206"/>
<organism evidence="3 4">
    <name type="scientific">Lacipirellula limnantheis</name>
    <dbReference type="NCBI Taxonomy" id="2528024"/>
    <lineage>
        <taxon>Bacteria</taxon>
        <taxon>Pseudomonadati</taxon>
        <taxon>Planctomycetota</taxon>
        <taxon>Planctomycetia</taxon>
        <taxon>Pirellulales</taxon>
        <taxon>Lacipirellulaceae</taxon>
        <taxon>Lacipirellula</taxon>
    </lineage>
</organism>
<accession>A0A517U206</accession>
<evidence type="ECO:0000259" key="1">
    <source>
        <dbReference type="Pfam" id="PF00179"/>
    </source>
</evidence>
<evidence type="ECO:0000313" key="4">
    <source>
        <dbReference type="Proteomes" id="UP000317909"/>
    </source>
</evidence>
<dbReference type="Pfam" id="PF13719">
    <property type="entry name" value="Zn_ribbon_5"/>
    <property type="match status" value="1"/>
</dbReference>
<gene>
    <name evidence="3" type="ORF">I41_38370</name>
</gene>
<dbReference type="KEGG" id="llh:I41_38370"/>
<dbReference type="InterPro" id="IPR016135">
    <property type="entry name" value="UBQ-conjugating_enzyme/RWD"/>
</dbReference>
<name>A0A517U206_9BACT</name>
<feature type="domain" description="Zinc finger/thioredoxin putative" evidence="2">
    <location>
        <begin position="250"/>
        <end position="281"/>
    </location>
</feature>
<proteinExistence type="predicted"/>
<dbReference type="Gene3D" id="3.10.110.10">
    <property type="entry name" value="Ubiquitin Conjugating Enzyme"/>
    <property type="match status" value="1"/>
</dbReference>
<dbReference type="InterPro" id="IPR000608">
    <property type="entry name" value="UBC"/>
</dbReference>
<dbReference type="Proteomes" id="UP000317909">
    <property type="component" value="Chromosome"/>
</dbReference>
<dbReference type="SUPFAM" id="SSF54495">
    <property type="entry name" value="UBC-like"/>
    <property type="match status" value="1"/>
</dbReference>
<evidence type="ECO:0000259" key="2">
    <source>
        <dbReference type="Pfam" id="PF13719"/>
    </source>
</evidence>
<protein>
    <submittedName>
        <fullName evidence="3">Ubiquitin-conjugating enzyme</fullName>
    </submittedName>
</protein>
<reference evidence="3 4" key="1">
    <citation type="submission" date="2019-02" db="EMBL/GenBank/DDBJ databases">
        <title>Deep-cultivation of Planctomycetes and their phenomic and genomic characterization uncovers novel biology.</title>
        <authorList>
            <person name="Wiegand S."/>
            <person name="Jogler M."/>
            <person name="Boedeker C."/>
            <person name="Pinto D."/>
            <person name="Vollmers J."/>
            <person name="Rivas-Marin E."/>
            <person name="Kohn T."/>
            <person name="Peeters S.H."/>
            <person name="Heuer A."/>
            <person name="Rast P."/>
            <person name="Oberbeckmann S."/>
            <person name="Bunk B."/>
            <person name="Jeske O."/>
            <person name="Meyerdierks A."/>
            <person name="Storesund J.E."/>
            <person name="Kallscheuer N."/>
            <person name="Luecker S."/>
            <person name="Lage O.M."/>
            <person name="Pohl T."/>
            <person name="Merkel B.J."/>
            <person name="Hornburger P."/>
            <person name="Mueller R.-W."/>
            <person name="Bruemmer F."/>
            <person name="Labrenz M."/>
            <person name="Spormann A.M."/>
            <person name="Op den Camp H."/>
            <person name="Overmann J."/>
            <person name="Amann R."/>
            <person name="Jetten M.S.M."/>
            <person name="Mascher T."/>
            <person name="Medema M.H."/>
            <person name="Devos D.P."/>
            <person name="Kaster A.-K."/>
            <person name="Ovreas L."/>
            <person name="Rohde M."/>
            <person name="Galperin M.Y."/>
            <person name="Jogler C."/>
        </authorList>
    </citation>
    <scope>NUCLEOTIDE SEQUENCE [LARGE SCALE GENOMIC DNA]</scope>
    <source>
        <strain evidence="3 4">I41</strain>
    </source>
</reference>